<comment type="caution">
    <text evidence="2">The sequence shown here is derived from an EMBL/GenBank/DDBJ whole genome shotgun (WGS) entry which is preliminary data.</text>
</comment>
<dbReference type="PANTHER" id="PTHR34572:SF8">
    <property type="entry name" value="(RAPE) HYPOTHETICAL PROTEIN"/>
    <property type="match status" value="1"/>
</dbReference>
<dbReference type="AlphaFoldDB" id="A0A2P6QCU1"/>
<evidence type="ECO:0000313" key="2">
    <source>
        <dbReference type="EMBL" id="PRQ31996.1"/>
    </source>
</evidence>
<dbReference type="PANTHER" id="PTHR34572">
    <property type="entry name" value="GOLGIN FAMILY A PROTEIN"/>
    <property type="match status" value="1"/>
</dbReference>
<dbReference type="GO" id="GO:0072598">
    <property type="term" value="P:protein localization to chloroplast"/>
    <property type="evidence" value="ECO:0007669"/>
    <property type="project" value="EnsemblPlants"/>
</dbReference>
<feature type="region of interest" description="Disordered" evidence="1">
    <location>
        <begin position="70"/>
        <end position="89"/>
    </location>
</feature>
<reference evidence="2 3" key="1">
    <citation type="journal article" date="2018" name="Nat. Genet.">
        <title>The Rosa genome provides new insights in the design of modern roses.</title>
        <authorList>
            <person name="Bendahmane M."/>
        </authorList>
    </citation>
    <scope>NUCLEOTIDE SEQUENCE [LARGE SCALE GENOMIC DNA]</scope>
    <source>
        <strain evidence="3">cv. Old Blush</strain>
    </source>
</reference>
<evidence type="ECO:0000313" key="3">
    <source>
        <dbReference type="Proteomes" id="UP000238479"/>
    </source>
</evidence>
<dbReference type="STRING" id="74649.A0A2P6QCU1"/>
<proteinExistence type="predicted"/>
<dbReference type="GO" id="GO:0009507">
    <property type="term" value="C:chloroplast"/>
    <property type="evidence" value="ECO:0007669"/>
    <property type="project" value="EnsemblPlants"/>
</dbReference>
<feature type="region of interest" description="Disordered" evidence="1">
    <location>
        <begin position="1"/>
        <end position="58"/>
    </location>
</feature>
<feature type="compositionally biased region" description="Low complexity" evidence="1">
    <location>
        <begin position="1"/>
        <end position="14"/>
    </location>
</feature>
<protein>
    <submittedName>
        <fullName evidence="2">Uncharacterized protein</fullName>
    </submittedName>
</protein>
<feature type="compositionally biased region" description="Low complexity" evidence="1">
    <location>
        <begin position="41"/>
        <end position="58"/>
    </location>
</feature>
<dbReference type="EMBL" id="PDCK01000043">
    <property type="protein sequence ID" value="PRQ31996.1"/>
    <property type="molecule type" value="Genomic_DNA"/>
</dbReference>
<organism evidence="2 3">
    <name type="scientific">Rosa chinensis</name>
    <name type="common">China rose</name>
    <dbReference type="NCBI Taxonomy" id="74649"/>
    <lineage>
        <taxon>Eukaryota</taxon>
        <taxon>Viridiplantae</taxon>
        <taxon>Streptophyta</taxon>
        <taxon>Embryophyta</taxon>
        <taxon>Tracheophyta</taxon>
        <taxon>Spermatophyta</taxon>
        <taxon>Magnoliopsida</taxon>
        <taxon>eudicotyledons</taxon>
        <taxon>Gunneridae</taxon>
        <taxon>Pentapetalae</taxon>
        <taxon>rosids</taxon>
        <taxon>fabids</taxon>
        <taxon>Rosales</taxon>
        <taxon>Rosaceae</taxon>
        <taxon>Rosoideae</taxon>
        <taxon>Rosoideae incertae sedis</taxon>
        <taxon>Rosa</taxon>
    </lineage>
</organism>
<dbReference type="OrthoDB" id="2020529at2759"/>
<dbReference type="Proteomes" id="UP000238479">
    <property type="component" value="Chromosome 5"/>
</dbReference>
<gene>
    <name evidence="2" type="ORF">RchiOBHm_Chr5g0041531</name>
</gene>
<name>A0A2P6QCU1_ROSCH</name>
<dbReference type="Gramene" id="PRQ31996">
    <property type="protein sequence ID" value="PRQ31996"/>
    <property type="gene ID" value="RchiOBHm_Chr5g0041531"/>
</dbReference>
<dbReference type="OMA" id="LCRWTPI"/>
<keyword evidence="3" id="KW-1185">Reference proteome</keyword>
<sequence length="196" mass="21682">MEGAGSRLSRASSRYGPTTTVFSGPVRRWKKKWVHVPPSPSSFSSRSQSNARNNDNSSRLLLCRWTPISSAPNSAAAEPGSGDERPRRKFRYTPVVLLEEQRKAVEKRIEDMEDAENASEGDQSTVLSDKMYGKSNADQFKEQEAEELDNNGSQASSINNLNLDLGLQGHSANLELMNKMKEAQTKTASSGGFWLQ</sequence>
<evidence type="ECO:0000256" key="1">
    <source>
        <dbReference type="SAM" id="MobiDB-lite"/>
    </source>
</evidence>
<accession>A0A2P6QCU1</accession>